<protein>
    <submittedName>
        <fullName evidence="2">Uncharacterized protein</fullName>
    </submittedName>
</protein>
<organism evidence="2">
    <name type="scientific">bioreactor metagenome</name>
    <dbReference type="NCBI Taxonomy" id="1076179"/>
    <lineage>
        <taxon>unclassified sequences</taxon>
        <taxon>metagenomes</taxon>
        <taxon>ecological metagenomes</taxon>
    </lineage>
</organism>
<sequence length="82" mass="8523">MAAPLRLAGQHGTDDAGLGVAHAAVALEAQQQDVGDHQDRQDDQTPQPSDVEELPPQEFGGVAGVHLLTPCGGWCSTAAVRR</sequence>
<evidence type="ECO:0000313" key="2">
    <source>
        <dbReference type="EMBL" id="MPN02671.1"/>
    </source>
</evidence>
<dbReference type="AlphaFoldDB" id="A0A645EL01"/>
<feature type="compositionally biased region" description="Basic and acidic residues" evidence="1">
    <location>
        <begin position="34"/>
        <end position="43"/>
    </location>
</feature>
<accession>A0A645EL01</accession>
<comment type="caution">
    <text evidence="2">The sequence shown here is derived from an EMBL/GenBank/DDBJ whole genome shotgun (WGS) entry which is preliminary data.</text>
</comment>
<proteinExistence type="predicted"/>
<dbReference type="EMBL" id="VSSQ01048626">
    <property type="protein sequence ID" value="MPN02671.1"/>
    <property type="molecule type" value="Genomic_DNA"/>
</dbReference>
<gene>
    <name evidence="2" type="ORF">SDC9_149887</name>
</gene>
<reference evidence="2" key="1">
    <citation type="submission" date="2019-08" db="EMBL/GenBank/DDBJ databases">
        <authorList>
            <person name="Kucharzyk K."/>
            <person name="Murdoch R.W."/>
            <person name="Higgins S."/>
            <person name="Loffler F."/>
        </authorList>
    </citation>
    <scope>NUCLEOTIDE SEQUENCE</scope>
</reference>
<name>A0A645EL01_9ZZZZ</name>
<evidence type="ECO:0000256" key="1">
    <source>
        <dbReference type="SAM" id="MobiDB-lite"/>
    </source>
</evidence>
<feature type="region of interest" description="Disordered" evidence="1">
    <location>
        <begin position="27"/>
        <end position="62"/>
    </location>
</feature>